<feature type="transmembrane region" description="Helical" evidence="1">
    <location>
        <begin position="40"/>
        <end position="65"/>
    </location>
</feature>
<evidence type="ECO:0000313" key="3">
    <source>
        <dbReference type="Proteomes" id="UP000319499"/>
    </source>
</evidence>
<dbReference type="EMBL" id="SELH01000011">
    <property type="protein sequence ID" value="TWP30643.1"/>
    <property type="molecule type" value="Genomic_DNA"/>
</dbReference>
<gene>
    <name evidence="2" type="ORF">ETU09_01185</name>
</gene>
<evidence type="ECO:0000313" key="2">
    <source>
        <dbReference type="EMBL" id="TWP30643.1"/>
    </source>
</evidence>
<organism evidence="2 3">
    <name type="scientific">Apibacter muscae</name>
    <dbReference type="NCBI Taxonomy" id="2509004"/>
    <lineage>
        <taxon>Bacteria</taxon>
        <taxon>Pseudomonadati</taxon>
        <taxon>Bacteroidota</taxon>
        <taxon>Flavobacteriia</taxon>
        <taxon>Flavobacteriales</taxon>
        <taxon>Weeksellaceae</taxon>
        <taxon>Apibacter</taxon>
    </lineage>
</organism>
<evidence type="ECO:0000256" key="1">
    <source>
        <dbReference type="SAM" id="Phobius"/>
    </source>
</evidence>
<dbReference type="Proteomes" id="UP000319499">
    <property type="component" value="Unassembled WGS sequence"/>
</dbReference>
<dbReference type="RefSeq" id="WP_146291310.1">
    <property type="nucleotide sequence ID" value="NZ_SELH01000011.1"/>
</dbReference>
<comment type="caution">
    <text evidence="2">The sequence shown here is derived from an EMBL/GenBank/DDBJ whole genome shotgun (WGS) entry which is preliminary data.</text>
</comment>
<keyword evidence="1" id="KW-0812">Transmembrane</keyword>
<accession>A0A563DL81</accession>
<proteinExistence type="predicted"/>
<sequence length="66" mass="7382">MKDLGIVFFYAMIAFFVIFIICGLITMVLSEIGNKAKQTWLKITLISLLLSGVSLLLTSILCGWLR</sequence>
<name>A0A563DL81_9FLAO</name>
<keyword evidence="3" id="KW-1185">Reference proteome</keyword>
<reference evidence="2 3" key="1">
    <citation type="submission" date="2019-02" db="EMBL/GenBank/DDBJ databases">
        <title>Apibacter muscae sp. nov.: a novel member of the house fly microbiota.</title>
        <authorList>
            <person name="Park R."/>
        </authorList>
    </citation>
    <scope>NUCLEOTIDE SEQUENCE [LARGE SCALE GENOMIC DNA]</scope>
    <source>
        <strain evidence="2 3">AL1</strain>
    </source>
</reference>
<keyword evidence="1" id="KW-0472">Membrane</keyword>
<feature type="transmembrane region" description="Helical" evidence="1">
    <location>
        <begin position="7"/>
        <end position="28"/>
    </location>
</feature>
<protein>
    <submittedName>
        <fullName evidence="2">Uncharacterized protein</fullName>
    </submittedName>
</protein>
<keyword evidence="1" id="KW-1133">Transmembrane helix</keyword>
<dbReference type="AlphaFoldDB" id="A0A563DL81"/>